<name>K6QF32_9FIRM</name>
<sequence>MMVYTDPARRHEFVLLFDVRDGNPNGDPDAGNMPRIDPETMYGLVTDVALKRKVRDYVSGVLNIPIFIQSRTTLNTLIREAFESVGYVPPGIDLDPEELDDQDLVEWLQEKGDVGFSVDGKRLLYSGESRNRRDIQRELTDGLPEEHQQLRQKLTRIARRLGDVLNKGAGQVSAREKQEDARKELCRKYYDIRIFGAVLSTGLNAGQVRGPVQFTFARTVDPIQPLDLTITRQARTNTVRMGKKGNAEMGRKPVVPYGLYRAHGYFNPYLAKETGVTTQDLETLWDALQNLFEFDRSAARGEMHVRGLIVFTHDNPKGNAPAHKLFDLVTVRRRDGVSVPRGYHDYAVVIHRDDLPPGVTLSVLVEP</sequence>
<dbReference type="STRING" id="867903.ThesuDRAFT_01288"/>
<dbReference type="HOGENOM" id="CLU_071770_2_0_9"/>
<dbReference type="GO" id="GO:0043571">
    <property type="term" value="P:maintenance of CRISPR repeat elements"/>
    <property type="evidence" value="ECO:0007669"/>
    <property type="project" value="InterPro"/>
</dbReference>
<gene>
    <name evidence="1" type="ORF">ThesuDRAFT_01288</name>
</gene>
<dbReference type="Pfam" id="PF05107">
    <property type="entry name" value="Cas_Cas7"/>
    <property type="match status" value="2"/>
</dbReference>
<evidence type="ECO:0000313" key="1">
    <source>
        <dbReference type="EMBL" id="EKP95536.1"/>
    </source>
</evidence>
<proteinExistence type="predicted"/>
<dbReference type="NCBIfam" id="TIGR02589">
    <property type="entry name" value="cas_Csd2"/>
    <property type="match status" value="1"/>
</dbReference>
<dbReference type="InterPro" id="IPR006482">
    <property type="entry name" value="Cas7_Csh2/Csh2"/>
</dbReference>
<dbReference type="AlphaFoldDB" id="K6QF32"/>
<keyword evidence="2" id="KW-1185">Reference proteome</keyword>
<organism evidence="1 2">
    <name type="scientific">Thermaerobacter subterraneus DSM 13965</name>
    <dbReference type="NCBI Taxonomy" id="867903"/>
    <lineage>
        <taxon>Bacteria</taxon>
        <taxon>Bacillati</taxon>
        <taxon>Bacillota</taxon>
        <taxon>Clostridia</taxon>
        <taxon>Eubacteriales</taxon>
        <taxon>Clostridiales Family XVII. Incertae Sedis</taxon>
        <taxon>Thermaerobacter</taxon>
    </lineage>
</organism>
<dbReference type="Proteomes" id="UP000005710">
    <property type="component" value="Unassembled WGS sequence"/>
</dbReference>
<dbReference type="InterPro" id="IPR013418">
    <property type="entry name" value="CRISPR-assoc_prot_Cas7/Csd2"/>
</dbReference>
<accession>K6QF32</accession>
<dbReference type="EMBL" id="AENY02000002">
    <property type="protein sequence ID" value="EKP95536.1"/>
    <property type="molecule type" value="Genomic_DNA"/>
</dbReference>
<dbReference type="NCBIfam" id="TIGR01595">
    <property type="entry name" value="cas_CT1132"/>
    <property type="match status" value="1"/>
</dbReference>
<reference evidence="1" key="2">
    <citation type="submission" date="2012-10" db="EMBL/GenBank/DDBJ databases">
        <title>Improved high-quality draft of Thermaerobacter subterraneus C21, DSM 13965.</title>
        <authorList>
            <consortium name="DOE Joint Genome Institute"/>
            <person name="Eisen J."/>
            <person name="Huntemann M."/>
            <person name="Wei C.-L."/>
            <person name="Han J."/>
            <person name="Detter J.C."/>
            <person name="Han C."/>
            <person name="Tapia R."/>
            <person name="Chen A."/>
            <person name="Kyrpides N."/>
            <person name="Mavromatis K."/>
            <person name="Markowitz V."/>
            <person name="Szeto E."/>
            <person name="Ivanova N."/>
            <person name="Mikhailova N."/>
            <person name="Ovchinnikova G."/>
            <person name="Pagani I."/>
            <person name="Pati A."/>
            <person name="Goodwin L."/>
            <person name="Nordberg H.P."/>
            <person name="Cantor M.N."/>
            <person name="Hua S.X."/>
            <person name="Woyke T."/>
            <person name="Eisen J."/>
            <person name="Klenk H.-P."/>
        </authorList>
    </citation>
    <scope>NUCLEOTIDE SEQUENCE [LARGE SCALE GENOMIC DNA]</scope>
    <source>
        <strain evidence="1">DSM 13965</strain>
    </source>
</reference>
<evidence type="ECO:0000313" key="2">
    <source>
        <dbReference type="Proteomes" id="UP000005710"/>
    </source>
</evidence>
<dbReference type="eggNOG" id="COG3649">
    <property type="taxonomic scope" value="Bacteria"/>
</dbReference>
<protein>
    <submittedName>
        <fullName evidence="1">CRISPR-associated protein, Csd2 family</fullName>
    </submittedName>
</protein>
<comment type="caution">
    <text evidence="1">The sequence shown here is derived from an EMBL/GenBank/DDBJ whole genome shotgun (WGS) entry which is preliminary data.</text>
</comment>
<reference evidence="1" key="1">
    <citation type="submission" date="2010-10" db="EMBL/GenBank/DDBJ databases">
        <authorList>
            <consortium name="US DOE Joint Genome Institute (JGI-PGF)"/>
            <person name="Lucas S."/>
            <person name="Copeland A."/>
            <person name="Lapidus A."/>
            <person name="Bruce D."/>
            <person name="Goodwin L."/>
            <person name="Pitluck S."/>
            <person name="Kyrpides N."/>
            <person name="Mavromatis K."/>
            <person name="Detter J.C."/>
            <person name="Han C."/>
            <person name="Land M."/>
            <person name="Hauser L."/>
            <person name="Markowitz V."/>
            <person name="Cheng J.-F."/>
            <person name="Hugenholtz P."/>
            <person name="Woyke T."/>
            <person name="Wu D."/>
            <person name="Pukall R."/>
            <person name="Wahrenburg C."/>
            <person name="Brambilla E."/>
            <person name="Klenk H.-P."/>
            <person name="Eisen J.A."/>
        </authorList>
    </citation>
    <scope>NUCLEOTIDE SEQUENCE [LARGE SCALE GENOMIC DNA]</scope>
    <source>
        <strain evidence="1">DSM 13965</strain>
    </source>
</reference>